<evidence type="ECO:0000313" key="9">
    <source>
        <dbReference type="Proteomes" id="UP000279236"/>
    </source>
</evidence>
<dbReference type="AlphaFoldDB" id="A0A427XJK7"/>
<feature type="region of interest" description="Disordered" evidence="5">
    <location>
        <begin position="1"/>
        <end position="119"/>
    </location>
</feature>
<dbReference type="GO" id="GO:0010605">
    <property type="term" value="P:negative regulation of macromolecule metabolic process"/>
    <property type="evidence" value="ECO:0007669"/>
    <property type="project" value="UniProtKB-ARBA"/>
</dbReference>
<dbReference type="SUPFAM" id="SSF81631">
    <property type="entry name" value="PAP/OAS1 substrate-binding domain"/>
    <property type="match status" value="1"/>
</dbReference>
<comment type="caution">
    <text evidence="8">The sequence shown here is derived from an EMBL/GenBank/DDBJ whole genome shotgun (WGS) entry which is preliminary data.</text>
</comment>
<dbReference type="FunFam" id="1.10.1410.10:FF:000003">
    <property type="entry name" value="non-canonical poly(A) RNA polymerase PAPD7"/>
    <property type="match status" value="1"/>
</dbReference>
<dbReference type="GeneID" id="39586497"/>
<dbReference type="CDD" id="cd05402">
    <property type="entry name" value="NT_PAP_TUTase"/>
    <property type="match status" value="1"/>
</dbReference>
<evidence type="ECO:0000256" key="3">
    <source>
        <dbReference type="ARBA" id="ARBA00022723"/>
    </source>
</evidence>
<feature type="compositionally biased region" description="Basic and acidic residues" evidence="5">
    <location>
        <begin position="484"/>
        <end position="495"/>
    </location>
</feature>
<dbReference type="GO" id="GO:0031123">
    <property type="term" value="P:RNA 3'-end processing"/>
    <property type="evidence" value="ECO:0007669"/>
    <property type="project" value="TreeGrafter"/>
</dbReference>
<proteinExistence type="inferred from homology"/>
<dbReference type="Gene3D" id="1.10.1410.10">
    <property type="match status" value="1"/>
</dbReference>
<evidence type="ECO:0000256" key="1">
    <source>
        <dbReference type="ARBA" id="ARBA00008593"/>
    </source>
</evidence>
<feature type="region of interest" description="Disordered" evidence="5">
    <location>
        <begin position="484"/>
        <end position="684"/>
    </location>
</feature>
<keyword evidence="3" id="KW-0479">Metal-binding</keyword>
<dbReference type="GO" id="GO:0031499">
    <property type="term" value="C:TRAMP complex"/>
    <property type="evidence" value="ECO:0007669"/>
    <property type="project" value="TreeGrafter"/>
</dbReference>
<dbReference type="InterPro" id="IPR002058">
    <property type="entry name" value="PAP_assoc"/>
</dbReference>
<dbReference type="OrthoDB" id="273917at2759"/>
<dbReference type="GO" id="GO:0003729">
    <property type="term" value="F:mRNA binding"/>
    <property type="evidence" value="ECO:0007669"/>
    <property type="project" value="TreeGrafter"/>
</dbReference>
<dbReference type="Pfam" id="PF03828">
    <property type="entry name" value="PAP_assoc"/>
    <property type="match status" value="1"/>
</dbReference>
<dbReference type="GO" id="GO:1990817">
    <property type="term" value="F:poly(A) RNA polymerase activity"/>
    <property type="evidence" value="ECO:0007669"/>
    <property type="project" value="UniProtKB-EC"/>
</dbReference>
<feature type="compositionally biased region" description="Basic and acidic residues" evidence="5">
    <location>
        <begin position="53"/>
        <end position="77"/>
    </location>
</feature>
<evidence type="ECO:0000313" key="8">
    <source>
        <dbReference type="EMBL" id="RSH79026.1"/>
    </source>
</evidence>
<accession>A0A427XJK7</accession>
<keyword evidence="4" id="KW-0460">Magnesium</keyword>
<comment type="similarity">
    <text evidence="1">Belongs to the DNA polymerase type-B-like family.</text>
</comment>
<feature type="compositionally biased region" description="Low complexity" evidence="5">
    <location>
        <begin position="25"/>
        <end position="48"/>
    </location>
</feature>
<evidence type="ECO:0000259" key="6">
    <source>
        <dbReference type="Pfam" id="PF03828"/>
    </source>
</evidence>
<feature type="compositionally biased region" description="Low complexity" evidence="5">
    <location>
        <begin position="537"/>
        <end position="549"/>
    </location>
</feature>
<feature type="compositionally biased region" description="Polar residues" evidence="5">
    <location>
        <begin position="582"/>
        <end position="591"/>
    </location>
</feature>
<feature type="compositionally biased region" description="Low complexity" evidence="5">
    <location>
        <begin position="592"/>
        <end position="609"/>
    </location>
</feature>
<dbReference type="GO" id="GO:0046872">
    <property type="term" value="F:metal ion binding"/>
    <property type="evidence" value="ECO:0007669"/>
    <property type="project" value="UniProtKB-KW"/>
</dbReference>
<dbReference type="GO" id="GO:0005730">
    <property type="term" value="C:nucleolus"/>
    <property type="evidence" value="ECO:0007669"/>
    <property type="project" value="TreeGrafter"/>
</dbReference>
<name>A0A427XJK7_9TREE</name>
<feature type="compositionally biased region" description="Basic and acidic residues" evidence="5">
    <location>
        <begin position="646"/>
        <end position="656"/>
    </location>
</feature>
<evidence type="ECO:0000256" key="4">
    <source>
        <dbReference type="ARBA" id="ARBA00022842"/>
    </source>
</evidence>
<protein>
    <recommendedName>
        <fullName evidence="2">polynucleotide adenylyltransferase</fullName>
        <ecNumber evidence="2">2.7.7.19</ecNumber>
    </recommendedName>
</protein>
<gene>
    <name evidence="8" type="ORF">EHS24_001954</name>
</gene>
<evidence type="ECO:0000256" key="5">
    <source>
        <dbReference type="SAM" id="MobiDB-lite"/>
    </source>
</evidence>
<dbReference type="PANTHER" id="PTHR23092">
    <property type="entry name" value="POLY(A) RNA POLYMERASE"/>
    <property type="match status" value="1"/>
</dbReference>
<organism evidence="8 9">
    <name type="scientific">Apiotrichum porosum</name>
    <dbReference type="NCBI Taxonomy" id="105984"/>
    <lineage>
        <taxon>Eukaryota</taxon>
        <taxon>Fungi</taxon>
        <taxon>Dikarya</taxon>
        <taxon>Basidiomycota</taxon>
        <taxon>Agaricomycotina</taxon>
        <taxon>Tremellomycetes</taxon>
        <taxon>Trichosporonales</taxon>
        <taxon>Trichosporonaceae</taxon>
        <taxon>Apiotrichum</taxon>
    </lineage>
</organism>
<dbReference type="InterPro" id="IPR045862">
    <property type="entry name" value="Trf4-like"/>
</dbReference>
<evidence type="ECO:0000259" key="7">
    <source>
        <dbReference type="Pfam" id="PF22600"/>
    </source>
</evidence>
<keyword evidence="9" id="KW-1185">Reference proteome</keyword>
<dbReference type="EC" id="2.7.7.19" evidence="2"/>
<sequence length="684" mass="75719">MEDESFEGDTSAFVTGDDFIGFDIPSAGPSRSPSPDAASTRPPSASSPKGKSRAYDREGEATDASTDKPKNRSEKRKESKRKGKGKEPEPKRPKVDEGDRVGPRNLKEERKAAERAAPWAEDVDWEGCTNPAEMLNDEIHAFYRLMSPTRGEYEVRKTMIELISYTIRREWRDAEVSAFGSWQTQMYLPMGDIDLVVSNPRFTESSKVKLLHELARIIRHSGITNTVAAITRARVPIIKFVTTDGHINVDISLNQGNGVSAAHIMTHYLDALPGARELILVLKSYLSQRSMNEVFTGGLGSYSAICLVLSFLQTHPKVRNSEIDPHRNLGVLLVEFFELYGRNYNYDDVTIAVRRGGGYCTKRSRGWNNHTQPYLLSIQDPQDPVNDVSKTSFGIRQVKLTLAGAYELLTARLFEAAEVIATRAKSKRDREPLDPQQMTILGKIMGVTKETNKFRREIEYLATNRILQRKLADAIARYGPIRDDETVHPKHRDTTSAHLSSAITGVRSSSPDASLPSDDDAAVGAILVDDDEDNDMDSSNSEFELSSISGMDEPLPRPGKNRYMSVSEDEVEESRYEIATNKRVNANGNGKSQANGNGHASSSSNRAASVPATKPSREPTPRLSKSKPASRIPSPQAGATAADAPSPRDRAAERERLKRKQHERKAFWASKGVLEASEESEGSE</sequence>
<dbReference type="InterPro" id="IPR054708">
    <property type="entry name" value="MTPAP-like_central"/>
</dbReference>
<reference evidence="8 9" key="1">
    <citation type="submission" date="2018-11" db="EMBL/GenBank/DDBJ databases">
        <title>Genome sequence of Apiotrichum porosum DSM 27194.</title>
        <authorList>
            <person name="Aliyu H."/>
            <person name="Gorte O."/>
            <person name="Ochsenreither K."/>
        </authorList>
    </citation>
    <scope>NUCLEOTIDE SEQUENCE [LARGE SCALE GENOMIC DNA]</scope>
    <source>
        <strain evidence="8 9">DSM 27194</strain>
    </source>
</reference>
<dbReference type="PANTHER" id="PTHR23092:SF15">
    <property type="entry name" value="INACTIVE NON-CANONICAL POLY(A) RNA POLYMERASE PROTEIN TRF4-2-RELATED"/>
    <property type="match status" value="1"/>
</dbReference>
<dbReference type="Proteomes" id="UP000279236">
    <property type="component" value="Unassembled WGS sequence"/>
</dbReference>
<dbReference type="SUPFAM" id="SSF81301">
    <property type="entry name" value="Nucleotidyltransferase"/>
    <property type="match status" value="1"/>
</dbReference>
<dbReference type="InterPro" id="IPR043519">
    <property type="entry name" value="NT_sf"/>
</dbReference>
<feature type="compositionally biased region" description="Polar residues" evidence="5">
    <location>
        <begin position="496"/>
        <end position="507"/>
    </location>
</feature>
<evidence type="ECO:0000256" key="2">
    <source>
        <dbReference type="ARBA" id="ARBA00012388"/>
    </source>
</evidence>
<feature type="compositionally biased region" description="Basic and acidic residues" evidence="5">
    <location>
        <begin position="85"/>
        <end position="114"/>
    </location>
</feature>
<feature type="domain" description="Poly(A) RNA polymerase mitochondrial-like central palm" evidence="7">
    <location>
        <begin position="135"/>
        <end position="269"/>
    </location>
</feature>
<dbReference type="Pfam" id="PF22600">
    <property type="entry name" value="MTPAP-like_central"/>
    <property type="match status" value="1"/>
</dbReference>
<dbReference type="EMBL" id="RSCE01000011">
    <property type="protein sequence ID" value="RSH79026.1"/>
    <property type="molecule type" value="Genomic_DNA"/>
</dbReference>
<dbReference type="Gene3D" id="3.30.460.10">
    <property type="entry name" value="Beta Polymerase, domain 2"/>
    <property type="match status" value="1"/>
</dbReference>
<feature type="domain" description="PAP-associated" evidence="6">
    <location>
        <begin position="328"/>
        <end position="386"/>
    </location>
</feature>
<dbReference type="RefSeq" id="XP_028474173.1">
    <property type="nucleotide sequence ID" value="XM_028617710.1"/>
</dbReference>
<dbReference type="GO" id="GO:0043634">
    <property type="term" value="P:polyadenylation-dependent ncRNA catabolic process"/>
    <property type="evidence" value="ECO:0007669"/>
    <property type="project" value="TreeGrafter"/>
</dbReference>
<dbReference type="STRING" id="105984.A0A427XJK7"/>